<dbReference type="SUPFAM" id="SSF143865">
    <property type="entry name" value="CorA soluble domain-like"/>
    <property type="match status" value="1"/>
</dbReference>
<feature type="region of interest" description="Disordered" evidence="2">
    <location>
        <begin position="137"/>
        <end position="158"/>
    </location>
</feature>
<dbReference type="InterPro" id="IPR045861">
    <property type="entry name" value="CorA_cytoplasmic_dom"/>
</dbReference>
<accession>A0A4S9EG33</accession>
<dbReference type="EMBL" id="QZAV01000261">
    <property type="protein sequence ID" value="THX32413.1"/>
    <property type="molecule type" value="Genomic_DNA"/>
</dbReference>
<keyword evidence="3" id="KW-1133">Transmembrane helix</keyword>
<keyword evidence="3" id="KW-0812">Transmembrane</keyword>
<evidence type="ECO:0000256" key="2">
    <source>
        <dbReference type="SAM" id="MobiDB-lite"/>
    </source>
</evidence>
<evidence type="ECO:0000256" key="1">
    <source>
        <dbReference type="ARBA" id="ARBA00004651"/>
    </source>
</evidence>
<feature type="compositionally biased region" description="Low complexity" evidence="2">
    <location>
        <begin position="141"/>
        <end position="154"/>
    </location>
</feature>
<dbReference type="GO" id="GO:0050897">
    <property type="term" value="F:cobalt ion binding"/>
    <property type="evidence" value="ECO:0007669"/>
    <property type="project" value="TreeGrafter"/>
</dbReference>
<comment type="subcellular location">
    <subcellularLocation>
        <location evidence="1">Cell membrane</location>
        <topology evidence="1">Multi-pass membrane protein</topology>
    </subcellularLocation>
</comment>
<evidence type="ECO:0000313" key="4">
    <source>
        <dbReference type="EMBL" id="THX32413.1"/>
    </source>
</evidence>
<evidence type="ECO:0000256" key="3">
    <source>
        <dbReference type="SAM" id="Phobius"/>
    </source>
</evidence>
<dbReference type="AlphaFoldDB" id="A0A4S9EG33"/>
<name>A0A4S9EG33_AURPU</name>
<dbReference type="GO" id="GO:0000287">
    <property type="term" value="F:magnesium ion binding"/>
    <property type="evidence" value="ECO:0007669"/>
    <property type="project" value="TreeGrafter"/>
</dbReference>
<sequence>MHALPDRGLKYRRSILGAVEGIAMFGGRPLQMANTSRIDIDVDKQGDFEVCFAKLRDVKTKNFMVCFNAAKAVCRVDADEIHLEHLLSSPKKDYSTRWINFWGWDHGRTSFLDVIAKRYDLSPRLLDLLWPKIPPPKASKTPASNSSGSPTSSADIELGLSPVNSASRSGTGDRQIPLFAHVVDRLWHFCSVDRGEHYLYVGFNALVAATGQKPSVGTDRPTGHRIWTSLLLCDDGTVFSIFEDPPVGSNDELIHNIRWYVLDIFQQQSHRHSPPPSSSLGRVTVRPTDATQPATHEAMTEMTSLLFYYLFDDWLTSYSLIAQRDHLYRAELEEIRTRMFRAADVSLIESLHQLGRQLTVLKLMYKSYESIIRRILQRRRSYQLPIQEPVNGFHNSNAWYNTAVPGAFDSPSVDPLAYEQSPISPGGISKAHRVTLASPAVFRFERLLDRIQLLAQTEIDECIREKESLTFMNFNLVALKESQAVEKLTRTTIFLAKATVLFLPVNLLTSYFSIQVINNTGYNLKTYWLSFLVVGLLTILLLSVTGFANSKALGGTVYRSLTKIFLLRITENRKRVKKSSR</sequence>
<evidence type="ECO:0000313" key="5">
    <source>
        <dbReference type="Proteomes" id="UP000308953"/>
    </source>
</evidence>
<proteinExistence type="predicted"/>
<dbReference type="PANTHER" id="PTHR46494">
    <property type="entry name" value="CORA FAMILY METAL ION TRANSPORTER (EUROFUNG)"/>
    <property type="match status" value="1"/>
</dbReference>
<dbReference type="Proteomes" id="UP000308953">
    <property type="component" value="Unassembled WGS sequence"/>
</dbReference>
<dbReference type="GO" id="GO:0005886">
    <property type="term" value="C:plasma membrane"/>
    <property type="evidence" value="ECO:0007669"/>
    <property type="project" value="UniProtKB-SubCell"/>
</dbReference>
<dbReference type="PANTHER" id="PTHR46494:SF1">
    <property type="entry name" value="CORA FAMILY METAL ION TRANSPORTER (EUROFUNG)"/>
    <property type="match status" value="1"/>
</dbReference>
<reference evidence="4 5" key="1">
    <citation type="submission" date="2018-10" db="EMBL/GenBank/DDBJ databases">
        <title>Fifty Aureobasidium pullulans genomes reveal a recombining polyextremotolerant generalist.</title>
        <authorList>
            <person name="Gostincar C."/>
            <person name="Turk M."/>
            <person name="Zajc J."/>
            <person name="Gunde-Cimerman N."/>
        </authorList>
    </citation>
    <scope>NUCLEOTIDE SEQUENCE [LARGE SCALE GENOMIC DNA]</scope>
    <source>
        <strain evidence="4 5">EXF-9785</strain>
    </source>
</reference>
<dbReference type="GO" id="GO:0015095">
    <property type="term" value="F:magnesium ion transmembrane transporter activity"/>
    <property type="evidence" value="ECO:0007669"/>
    <property type="project" value="TreeGrafter"/>
</dbReference>
<feature type="transmembrane region" description="Helical" evidence="3">
    <location>
        <begin position="493"/>
        <end position="514"/>
    </location>
</feature>
<feature type="transmembrane region" description="Helical" evidence="3">
    <location>
        <begin position="526"/>
        <end position="548"/>
    </location>
</feature>
<comment type="caution">
    <text evidence="4">The sequence shown here is derived from an EMBL/GenBank/DDBJ whole genome shotgun (WGS) entry which is preliminary data.</text>
</comment>
<gene>
    <name evidence="4" type="ORF">D6D10_08114</name>
</gene>
<organism evidence="4 5">
    <name type="scientific">Aureobasidium pullulans</name>
    <name type="common">Black yeast</name>
    <name type="synonym">Pullularia pullulans</name>
    <dbReference type="NCBI Taxonomy" id="5580"/>
    <lineage>
        <taxon>Eukaryota</taxon>
        <taxon>Fungi</taxon>
        <taxon>Dikarya</taxon>
        <taxon>Ascomycota</taxon>
        <taxon>Pezizomycotina</taxon>
        <taxon>Dothideomycetes</taxon>
        <taxon>Dothideomycetidae</taxon>
        <taxon>Dothideales</taxon>
        <taxon>Saccotheciaceae</taxon>
        <taxon>Aureobasidium</taxon>
    </lineage>
</organism>
<evidence type="ECO:0008006" key="6">
    <source>
        <dbReference type="Google" id="ProtNLM"/>
    </source>
</evidence>
<dbReference type="GO" id="GO:0015087">
    <property type="term" value="F:cobalt ion transmembrane transporter activity"/>
    <property type="evidence" value="ECO:0007669"/>
    <property type="project" value="TreeGrafter"/>
</dbReference>
<keyword evidence="3" id="KW-0472">Membrane</keyword>
<protein>
    <recommendedName>
        <fullName evidence="6">ADP-ribosylation factor</fullName>
    </recommendedName>
</protein>